<dbReference type="InterPro" id="IPR051044">
    <property type="entry name" value="MAG_DAG_Lipase"/>
</dbReference>
<reference evidence="2 3" key="1">
    <citation type="submission" date="2018-09" db="EMBL/GenBank/DDBJ databases">
        <authorList>
            <person name="Postec A."/>
        </authorList>
    </citation>
    <scope>NUCLEOTIDE SEQUENCE [LARGE SCALE GENOMIC DNA]</scope>
    <source>
        <strain evidence="2">70B-A</strain>
    </source>
</reference>
<dbReference type="Pfam" id="PF12146">
    <property type="entry name" value="Hydrolase_4"/>
    <property type="match status" value="1"/>
</dbReference>
<dbReference type="KEGG" id="cbar:PATL70BA_1522"/>
<accession>A0A3P7PTV4</accession>
<dbReference type="Proteomes" id="UP000279029">
    <property type="component" value="Chromosome"/>
</dbReference>
<evidence type="ECO:0000313" key="2">
    <source>
        <dbReference type="EMBL" id="VDN47407.1"/>
    </source>
</evidence>
<proteinExistence type="predicted"/>
<gene>
    <name evidence="2" type="ORF">PATL70BA_1522</name>
</gene>
<dbReference type="RefSeq" id="WP_125136724.1">
    <property type="nucleotide sequence ID" value="NZ_LR130778.1"/>
</dbReference>
<feature type="domain" description="Serine aminopeptidase S33" evidence="1">
    <location>
        <begin position="26"/>
        <end position="286"/>
    </location>
</feature>
<name>A0A3P7PTV4_9FIRM</name>
<dbReference type="PANTHER" id="PTHR11614">
    <property type="entry name" value="PHOSPHOLIPASE-RELATED"/>
    <property type="match status" value="1"/>
</dbReference>
<dbReference type="SUPFAM" id="SSF53474">
    <property type="entry name" value="alpha/beta-Hydrolases"/>
    <property type="match status" value="1"/>
</dbReference>
<dbReference type="AlphaFoldDB" id="A0A3P7PTV4"/>
<sequence length="314" mass="36000">MDYETVIIEGYKKSPILVRKWTPEGKVKGCLHILHGMAEHCLRYDAFAKYLCEQGFVVWAHDHRQHGYSIGHHEAGFFDRTDSWDAIIEDVGIVQRAYNKTYSDQPMFMLGHSMGSLILRSYLQSHQTKLMGAIIMGSPITSKILGKLGIVLSRFFEYIKPNQPNHWLNYLSVGIHNKTVDHPKTPFDWICSDPDTVKAYSEDPLCGYNYTPSFYETLSRGSLEANNSMLMRGFPKIKALFISGEEDSAGNMGEGVKKLSATYRNLGINHELILMPGMRHEILNEINREKTYEKIVNWMNRALVTDKEKNNEEE</sequence>
<keyword evidence="3" id="KW-1185">Reference proteome</keyword>
<evidence type="ECO:0000313" key="3">
    <source>
        <dbReference type="Proteomes" id="UP000279029"/>
    </source>
</evidence>
<protein>
    <recommendedName>
        <fullName evidence="1">Serine aminopeptidase S33 domain-containing protein</fullName>
    </recommendedName>
</protein>
<evidence type="ECO:0000259" key="1">
    <source>
        <dbReference type="Pfam" id="PF12146"/>
    </source>
</evidence>
<dbReference type="InterPro" id="IPR022742">
    <property type="entry name" value="Hydrolase_4"/>
</dbReference>
<dbReference type="InterPro" id="IPR029058">
    <property type="entry name" value="AB_hydrolase_fold"/>
</dbReference>
<dbReference type="OrthoDB" id="9806902at2"/>
<dbReference type="EMBL" id="LR130778">
    <property type="protein sequence ID" value="VDN47407.1"/>
    <property type="molecule type" value="Genomic_DNA"/>
</dbReference>
<dbReference type="Gene3D" id="3.40.50.1820">
    <property type="entry name" value="alpha/beta hydrolase"/>
    <property type="match status" value="1"/>
</dbReference>
<organism evidence="2 3">
    <name type="scientific">Petrocella atlantisensis</name>
    <dbReference type="NCBI Taxonomy" id="2173034"/>
    <lineage>
        <taxon>Bacteria</taxon>
        <taxon>Bacillati</taxon>
        <taxon>Bacillota</taxon>
        <taxon>Clostridia</taxon>
        <taxon>Lachnospirales</taxon>
        <taxon>Vallitaleaceae</taxon>
        <taxon>Petrocella</taxon>
    </lineage>
</organism>